<evidence type="ECO:0000256" key="8">
    <source>
        <dbReference type="ARBA" id="ARBA00022842"/>
    </source>
</evidence>
<evidence type="ECO:0000256" key="2">
    <source>
        <dbReference type="ARBA" id="ARBA00022516"/>
    </source>
</evidence>
<dbReference type="InterPro" id="IPR045540">
    <property type="entry name" value="YegS/DAGK_C"/>
</dbReference>
<evidence type="ECO:0000256" key="5">
    <source>
        <dbReference type="ARBA" id="ARBA00022741"/>
    </source>
</evidence>
<dbReference type="Pfam" id="PF00781">
    <property type="entry name" value="DAGK_cat"/>
    <property type="match status" value="1"/>
</dbReference>
<protein>
    <submittedName>
        <fullName evidence="13">Lipid kinase YegS</fullName>
        <ecNumber evidence="13">2.7.1.-</ecNumber>
    </submittedName>
</protein>
<dbReference type="GO" id="GO:0005886">
    <property type="term" value="C:plasma membrane"/>
    <property type="evidence" value="ECO:0007669"/>
    <property type="project" value="TreeGrafter"/>
</dbReference>
<keyword evidence="3 13" id="KW-0808">Transferase</keyword>
<keyword evidence="10" id="KW-0594">Phospholipid biosynthesis</keyword>
<dbReference type="PANTHER" id="PTHR12358">
    <property type="entry name" value="SPHINGOSINE KINASE"/>
    <property type="match status" value="1"/>
</dbReference>
<gene>
    <name evidence="13" type="primary">yegS</name>
    <name evidence="13" type="ORF">LNL84_07335</name>
</gene>
<dbReference type="Pfam" id="PF19279">
    <property type="entry name" value="YegS_C"/>
    <property type="match status" value="1"/>
</dbReference>
<dbReference type="InterPro" id="IPR050187">
    <property type="entry name" value="Lipid_Phosphate_FormReg"/>
</dbReference>
<evidence type="ECO:0000256" key="7">
    <source>
        <dbReference type="ARBA" id="ARBA00022840"/>
    </source>
</evidence>
<keyword evidence="2" id="KW-0444">Lipid biosynthesis</keyword>
<dbReference type="AlphaFoldDB" id="A0A9X2AYH2"/>
<dbReference type="GO" id="GO:0046872">
    <property type="term" value="F:metal ion binding"/>
    <property type="evidence" value="ECO:0007669"/>
    <property type="project" value="UniProtKB-KW"/>
</dbReference>
<dbReference type="SUPFAM" id="SSF111331">
    <property type="entry name" value="NAD kinase/diacylglycerol kinase-like"/>
    <property type="match status" value="1"/>
</dbReference>
<dbReference type="GO" id="GO:0008654">
    <property type="term" value="P:phospholipid biosynthetic process"/>
    <property type="evidence" value="ECO:0007669"/>
    <property type="project" value="UniProtKB-KW"/>
</dbReference>
<evidence type="ECO:0000256" key="9">
    <source>
        <dbReference type="ARBA" id="ARBA00023098"/>
    </source>
</evidence>
<evidence type="ECO:0000256" key="6">
    <source>
        <dbReference type="ARBA" id="ARBA00022777"/>
    </source>
</evidence>
<dbReference type="InterPro" id="IPR005218">
    <property type="entry name" value="Diacylglycerol/lipid_kinase"/>
</dbReference>
<dbReference type="PANTHER" id="PTHR12358:SF106">
    <property type="entry name" value="LIPID KINASE YEGS"/>
    <property type="match status" value="1"/>
</dbReference>
<dbReference type="EMBL" id="JAJNNZ010000004">
    <property type="protein sequence ID" value="MCJ2376648.1"/>
    <property type="molecule type" value="Genomic_DNA"/>
</dbReference>
<dbReference type="GO" id="GO:0016301">
    <property type="term" value="F:kinase activity"/>
    <property type="evidence" value="ECO:0007669"/>
    <property type="project" value="UniProtKB-KW"/>
</dbReference>
<keyword evidence="8" id="KW-0460">Magnesium</keyword>
<dbReference type="Gene3D" id="2.60.200.40">
    <property type="match status" value="1"/>
</dbReference>
<keyword evidence="6 13" id="KW-0418">Kinase</keyword>
<dbReference type="InterPro" id="IPR016064">
    <property type="entry name" value="NAD/diacylglycerol_kinase_sf"/>
</dbReference>
<name>A0A9X2AYH2_9VIBR</name>
<sequence length="318" mass="34532">MKTRLLLNGKKASQESIRQAVHCLRDEGFDLEVRTTWEAGDIARLVTEASQEHCQRVIAGGGDGTVNEVVDAIMQTGQQDIDIAILPLGTANDFATACSIPTQSPYDALKLALNGQAHPVDCVKANSRYFINIAAAGFGAQVTANTPFALKNFLGGGAYTLSGLVQAINFRPFEGDAFYDGLQVASRVVIGAICNGRMAGGGQQLSPRALINDGLIEVVSLEEFEPSDIPQVIDELMQEEHFTGQFVKRNQVKSIRWQSKDVMPINLDGEPIQTRDITFTVMPSAIKLVLPNSCGILGAGRFEKRRLYVAFKLLSLTF</sequence>
<evidence type="ECO:0000259" key="12">
    <source>
        <dbReference type="PROSITE" id="PS50146"/>
    </source>
</evidence>
<dbReference type="NCBIfam" id="NF009602">
    <property type="entry name" value="PRK13054.1"/>
    <property type="match status" value="1"/>
</dbReference>
<keyword evidence="11" id="KW-1208">Phospholipid metabolism</keyword>
<comment type="caution">
    <text evidence="13">The sequence shown here is derived from an EMBL/GenBank/DDBJ whole genome shotgun (WGS) entry which is preliminary data.</text>
</comment>
<dbReference type="RefSeq" id="WP_244356392.1">
    <property type="nucleotide sequence ID" value="NZ_JAJNNZ010000004.1"/>
</dbReference>
<dbReference type="PROSITE" id="PS50146">
    <property type="entry name" value="DAGK"/>
    <property type="match status" value="1"/>
</dbReference>
<keyword evidence="5" id="KW-0547">Nucleotide-binding</keyword>
<dbReference type="Proteomes" id="UP001139488">
    <property type="component" value="Unassembled WGS sequence"/>
</dbReference>
<feature type="domain" description="DAGKc" evidence="12">
    <location>
        <begin position="1"/>
        <end position="129"/>
    </location>
</feature>
<evidence type="ECO:0000313" key="14">
    <source>
        <dbReference type="Proteomes" id="UP001139488"/>
    </source>
</evidence>
<evidence type="ECO:0000256" key="11">
    <source>
        <dbReference type="ARBA" id="ARBA00023264"/>
    </source>
</evidence>
<comment type="cofactor">
    <cofactor evidence="1">
        <name>Mg(2+)</name>
        <dbReference type="ChEBI" id="CHEBI:18420"/>
    </cofactor>
</comment>
<dbReference type="Gene3D" id="3.40.50.10330">
    <property type="entry name" value="Probable inorganic polyphosphate/atp-NAD kinase, domain 1"/>
    <property type="match status" value="1"/>
</dbReference>
<evidence type="ECO:0000256" key="1">
    <source>
        <dbReference type="ARBA" id="ARBA00001946"/>
    </source>
</evidence>
<accession>A0A9X2AYH2</accession>
<dbReference type="SMART" id="SM00046">
    <property type="entry name" value="DAGKc"/>
    <property type="match status" value="1"/>
</dbReference>
<dbReference type="EC" id="2.7.1.-" evidence="13"/>
<dbReference type="GO" id="GO:0005524">
    <property type="term" value="F:ATP binding"/>
    <property type="evidence" value="ECO:0007669"/>
    <property type="project" value="UniProtKB-KW"/>
</dbReference>
<evidence type="ECO:0000256" key="3">
    <source>
        <dbReference type="ARBA" id="ARBA00022679"/>
    </source>
</evidence>
<keyword evidence="14" id="KW-1185">Reference proteome</keyword>
<dbReference type="InterPro" id="IPR017438">
    <property type="entry name" value="ATP-NAD_kinase_N"/>
</dbReference>
<keyword evidence="9" id="KW-0443">Lipid metabolism</keyword>
<evidence type="ECO:0000256" key="4">
    <source>
        <dbReference type="ARBA" id="ARBA00022723"/>
    </source>
</evidence>
<dbReference type="InterPro" id="IPR001206">
    <property type="entry name" value="Diacylglycerol_kinase_cat_dom"/>
</dbReference>
<reference evidence="13" key="1">
    <citation type="submission" date="2021-11" db="EMBL/GenBank/DDBJ databases">
        <title>Vibrio ZSDE26 sp. nov. and Vibrio ZSDZ34 sp. nov., isolated from coastal seawater in Qingdao.</title>
        <authorList>
            <person name="Zhang P."/>
        </authorList>
    </citation>
    <scope>NUCLEOTIDE SEQUENCE</scope>
    <source>
        <strain evidence="13">ZSDZ34</strain>
    </source>
</reference>
<evidence type="ECO:0000313" key="13">
    <source>
        <dbReference type="EMBL" id="MCJ2376648.1"/>
    </source>
</evidence>
<dbReference type="NCBIfam" id="TIGR00147">
    <property type="entry name" value="YegS/Rv2252/BmrU family lipid kinase"/>
    <property type="match status" value="1"/>
</dbReference>
<organism evidence="13 14">
    <name type="scientific">Vibrio gelatinilyticus</name>
    <dbReference type="NCBI Taxonomy" id="2893468"/>
    <lineage>
        <taxon>Bacteria</taxon>
        <taxon>Pseudomonadati</taxon>
        <taxon>Pseudomonadota</taxon>
        <taxon>Gammaproteobacteria</taxon>
        <taxon>Vibrionales</taxon>
        <taxon>Vibrionaceae</taxon>
        <taxon>Vibrio</taxon>
    </lineage>
</organism>
<proteinExistence type="predicted"/>
<keyword evidence="7" id="KW-0067">ATP-binding</keyword>
<evidence type="ECO:0000256" key="10">
    <source>
        <dbReference type="ARBA" id="ARBA00023209"/>
    </source>
</evidence>
<keyword evidence="4" id="KW-0479">Metal-binding</keyword>